<sequence length="434" mass="47836">MDTDGPEAGWNPLTRIAFRFCFVYFGLFCLTISQITLMGAGWFLGSLSPRSGMWMQRLFEPALGWVGRVVFGVGARAYFSGSGDQAIFWVQLCCLLVIALVATAVWTLLDRRRTSYRRLAGWFLLVVRLLLAGQMLSYGFAKLIPTQMPRPALTTLLTPYGDLTPIGVLWNQVGSSPPYEMLLGAAEMAAGVLLFIPRTALLGAMLALVDMAQVFVLNMTFDVPVKILSFHLMLLSLLLLAPEVRRLASVLLGRAAGPSRAPYPFRGVRARRIAALVQVIIGVWVGAGLVHVGLRGYQEIGPDHIKPPLYGIWTVSEFTRDGQVVPPLVTDQTRWRRMVFEYPGVVAYQRMDDTIEYVRATVAPGSRRIVLATIAERPEPLGALTFSQPAPDRAALTGEVGGHAVTIALQRFDADAFPVRHGGFHWVQNAPQER</sequence>
<gene>
    <name evidence="2" type="ORF">KO481_39770</name>
</gene>
<feature type="transmembrane region" description="Helical" evidence="1">
    <location>
        <begin position="16"/>
        <end position="44"/>
    </location>
</feature>
<feature type="transmembrane region" description="Helical" evidence="1">
    <location>
        <begin position="201"/>
        <end position="221"/>
    </location>
</feature>
<protein>
    <submittedName>
        <fullName evidence="2">DoxX family protein</fullName>
    </submittedName>
</protein>
<reference evidence="2 3" key="1">
    <citation type="submission" date="2021-06" db="EMBL/GenBank/DDBJ databases">
        <title>Actinomycetes sequencing.</title>
        <authorList>
            <person name="Shan Q."/>
        </authorList>
    </citation>
    <scope>NUCLEOTIDE SEQUENCE [LARGE SCALE GENOMIC DNA]</scope>
    <source>
        <strain evidence="2 3">NEAU-G5</strain>
    </source>
</reference>
<organism evidence="2 3">
    <name type="scientific">Nocardia albiluteola</name>
    <dbReference type="NCBI Taxonomy" id="2842303"/>
    <lineage>
        <taxon>Bacteria</taxon>
        <taxon>Bacillati</taxon>
        <taxon>Actinomycetota</taxon>
        <taxon>Actinomycetes</taxon>
        <taxon>Mycobacteriales</taxon>
        <taxon>Nocardiaceae</taxon>
        <taxon>Nocardia</taxon>
    </lineage>
</organism>
<keyword evidence="1" id="KW-0472">Membrane</keyword>
<name>A0ABS6BDU2_9NOCA</name>
<feature type="transmembrane region" description="Helical" evidence="1">
    <location>
        <begin position="87"/>
        <end position="109"/>
    </location>
</feature>
<comment type="caution">
    <text evidence="2">The sequence shown here is derived from an EMBL/GenBank/DDBJ whole genome shotgun (WGS) entry which is preliminary data.</text>
</comment>
<proteinExistence type="predicted"/>
<evidence type="ECO:0000313" key="3">
    <source>
        <dbReference type="Proteomes" id="UP000733379"/>
    </source>
</evidence>
<accession>A0ABS6BDU2</accession>
<feature type="transmembrane region" description="Helical" evidence="1">
    <location>
        <begin position="273"/>
        <end position="294"/>
    </location>
</feature>
<keyword evidence="1" id="KW-0812">Transmembrane</keyword>
<feature type="transmembrane region" description="Helical" evidence="1">
    <location>
        <begin position="65"/>
        <end position="81"/>
    </location>
</feature>
<feature type="transmembrane region" description="Helical" evidence="1">
    <location>
        <begin position="121"/>
        <end position="141"/>
    </location>
</feature>
<evidence type="ECO:0000313" key="2">
    <source>
        <dbReference type="EMBL" id="MBU3067646.1"/>
    </source>
</evidence>
<dbReference type="Proteomes" id="UP000733379">
    <property type="component" value="Unassembled WGS sequence"/>
</dbReference>
<dbReference type="EMBL" id="JAHKNI010000023">
    <property type="protein sequence ID" value="MBU3067646.1"/>
    <property type="molecule type" value="Genomic_DNA"/>
</dbReference>
<keyword evidence="3" id="KW-1185">Reference proteome</keyword>
<feature type="transmembrane region" description="Helical" evidence="1">
    <location>
        <begin position="227"/>
        <end position="244"/>
    </location>
</feature>
<evidence type="ECO:0000256" key="1">
    <source>
        <dbReference type="SAM" id="Phobius"/>
    </source>
</evidence>
<keyword evidence="1" id="KW-1133">Transmembrane helix</keyword>